<dbReference type="SUPFAM" id="SSF56973">
    <property type="entry name" value="Aerolisin/ETX pore-forming domain"/>
    <property type="match status" value="1"/>
</dbReference>
<keyword evidence="2" id="KW-0732">Signal</keyword>
<feature type="chain" id="PRO_5020740423" evidence="2">
    <location>
        <begin position="29"/>
        <end position="338"/>
    </location>
</feature>
<dbReference type="RefSeq" id="WP_131849690.1">
    <property type="nucleotide sequence ID" value="NZ_SLXV01000045.1"/>
</dbReference>
<proteinExistence type="predicted"/>
<evidence type="ECO:0000313" key="3">
    <source>
        <dbReference type="EMBL" id="TCP63925.1"/>
    </source>
</evidence>
<sequence>MKKSNMKRIIPTAVLSTAILLSPVQVFASEQYAGQKASITTAQKNAGMKSSDVVNKEVIKRDIAERLKNYVTEGIPEGDLRSKMRNQMDRLVNNWTPQYENTVNNISVDNVNIDSYKDDNLELGSLRNGGSTPQTLKIPGTTKKTTSSFTYSNQEGVKIGGGADAKVSVGVPFIGEGGATVKSSFEFSFTHTSSNTDTTETTVTYPEQTISCPAKTLCSMSIKTSQANFSGIMGVDQKLANFDKIADRKLFLRYPLNLHELYERTSSKIPLPAGVTLNDNDVIFKTGVPFNGVAGHLTAAEYTEVKLESMDGKKKVVMPLRLYQIPQKRAEVLKQKGF</sequence>
<dbReference type="CDD" id="cd20223">
    <property type="entry name" value="PFM_epsilon-toxin-like"/>
    <property type="match status" value="1"/>
</dbReference>
<name>A0A4R2RXT0_9BACL</name>
<dbReference type="Gene3D" id="2.170.15.10">
    <property type="entry name" value="Proaerolysin, chain A, domain 3"/>
    <property type="match status" value="1"/>
</dbReference>
<feature type="region of interest" description="Disordered" evidence="1">
    <location>
        <begin position="124"/>
        <end position="147"/>
    </location>
</feature>
<dbReference type="EMBL" id="SLXV01000045">
    <property type="protein sequence ID" value="TCP63925.1"/>
    <property type="molecule type" value="Genomic_DNA"/>
</dbReference>
<reference evidence="3 4" key="1">
    <citation type="submission" date="2019-03" db="EMBL/GenBank/DDBJ databases">
        <title>Genomic Encyclopedia of Type Strains, Phase IV (KMG-IV): sequencing the most valuable type-strain genomes for metagenomic binning, comparative biology and taxonomic classification.</title>
        <authorList>
            <person name="Goeker M."/>
        </authorList>
    </citation>
    <scope>NUCLEOTIDE SEQUENCE [LARGE SCALE GENOMIC DNA]</scope>
    <source>
        <strain evidence="3 4">DSM 46831</strain>
    </source>
</reference>
<dbReference type="Pfam" id="PF03318">
    <property type="entry name" value="ETX_MTX2"/>
    <property type="match status" value="1"/>
</dbReference>
<comment type="caution">
    <text evidence="3">The sequence shown here is derived from an EMBL/GenBank/DDBJ whole genome shotgun (WGS) entry which is preliminary data.</text>
</comment>
<dbReference type="AlphaFoldDB" id="A0A4R2RXT0"/>
<organism evidence="3 4">
    <name type="scientific">Baia soyae</name>
    <dbReference type="NCBI Taxonomy" id="1544746"/>
    <lineage>
        <taxon>Bacteria</taxon>
        <taxon>Bacillati</taxon>
        <taxon>Bacillota</taxon>
        <taxon>Bacilli</taxon>
        <taxon>Bacillales</taxon>
        <taxon>Thermoactinomycetaceae</taxon>
        <taxon>Baia</taxon>
    </lineage>
</organism>
<keyword evidence="4" id="KW-1185">Reference proteome</keyword>
<dbReference type="Proteomes" id="UP000294746">
    <property type="component" value="Unassembled WGS sequence"/>
</dbReference>
<accession>A0A4R2RXT0</accession>
<evidence type="ECO:0000256" key="1">
    <source>
        <dbReference type="SAM" id="MobiDB-lite"/>
    </source>
</evidence>
<protein>
    <submittedName>
        <fullName evidence="3">Toxin ETX/toxin MTX2</fullName>
    </submittedName>
</protein>
<feature type="signal peptide" evidence="2">
    <location>
        <begin position="1"/>
        <end position="28"/>
    </location>
</feature>
<dbReference type="InterPro" id="IPR004991">
    <property type="entry name" value="Aerolysin-like"/>
</dbReference>
<gene>
    <name evidence="3" type="ORF">EDD57_1452</name>
</gene>
<evidence type="ECO:0000313" key="4">
    <source>
        <dbReference type="Proteomes" id="UP000294746"/>
    </source>
</evidence>
<evidence type="ECO:0000256" key="2">
    <source>
        <dbReference type="SAM" id="SignalP"/>
    </source>
</evidence>